<evidence type="ECO:0000313" key="5">
    <source>
        <dbReference type="Proteomes" id="UP000720189"/>
    </source>
</evidence>
<dbReference type="PANTHER" id="PTHR22935">
    <property type="entry name" value="PENICILLIN-BINDING PROTEIN"/>
    <property type="match status" value="1"/>
</dbReference>
<organism evidence="4 5">
    <name type="scientific">Fusarium redolens</name>
    <dbReference type="NCBI Taxonomy" id="48865"/>
    <lineage>
        <taxon>Eukaryota</taxon>
        <taxon>Fungi</taxon>
        <taxon>Dikarya</taxon>
        <taxon>Ascomycota</taxon>
        <taxon>Pezizomycotina</taxon>
        <taxon>Sordariomycetes</taxon>
        <taxon>Hypocreomycetidae</taxon>
        <taxon>Hypocreales</taxon>
        <taxon>Nectriaceae</taxon>
        <taxon>Fusarium</taxon>
        <taxon>Fusarium redolens species complex</taxon>
    </lineage>
</organism>
<dbReference type="RefSeq" id="XP_046040681.1">
    <property type="nucleotide sequence ID" value="XM_046198282.1"/>
</dbReference>
<dbReference type="InterPro" id="IPR051478">
    <property type="entry name" value="Beta-lactamase-like_AB/R"/>
</dbReference>
<feature type="domain" description="Beta-lactamase-related" evidence="2">
    <location>
        <begin position="101"/>
        <end position="417"/>
    </location>
</feature>
<dbReference type="Proteomes" id="UP000720189">
    <property type="component" value="Unassembled WGS sequence"/>
</dbReference>
<evidence type="ECO:0000259" key="3">
    <source>
        <dbReference type="Pfam" id="PF26335"/>
    </source>
</evidence>
<evidence type="ECO:0000259" key="2">
    <source>
        <dbReference type="Pfam" id="PF00144"/>
    </source>
</evidence>
<accession>A0A9P9FW92</accession>
<proteinExistence type="predicted"/>
<dbReference type="Gene3D" id="3.40.710.10">
    <property type="entry name" value="DD-peptidase/beta-lactamase superfamily"/>
    <property type="match status" value="1"/>
</dbReference>
<dbReference type="Pfam" id="PF00144">
    <property type="entry name" value="Beta-lactamase"/>
    <property type="match status" value="1"/>
</dbReference>
<dbReference type="Pfam" id="PF26335">
    <property type="entry name" value="ARB_00930_C"/>
    <property type="match status" value="1"/>
</dbReference>
<evidence type="ECO:0000256" key="1">
    <source>
        <dbReference type="SAM" id="SignalP"/>
    </source>
</evidence>
<evidence type="ECO:0000313" key="4">
    <source>
        <dbReference type="EMBL" id="KAH7202869.1"/>
    </source>
</evidence>
<dbReference type="InterPro" id="IPR012338">
    <property type="entry name" value="Beta-lactam/transpept-like"/>
</dbReference>
<keyword evidence="1" id="KW-0732">Signal</keyword>
<keyword evidence="5" id="KW-1185">Reference proteome</keyword>
<dbReference type="GeneID" id="70228236"/>
<feature type="domain" description="Beta-lactamase-like ARB-00930-like C-terminal" evidence="3">
    <location>
        <begin position="439"/>
        <end position="587"/>
    </location>
</feature>
<dbReference type="InterPro" id="IPR058664">
    <property type="entry name" value="ARB_00930-like_C"/>
</dbReference>
<dbReference type="OrthoDB" id="10250282at2759"/>
<gene>
    <name evidence="4" type="ORF">BKA55DRAFT_682013</name>
</gene>
<comment type="caution">
    <text evidence="4">The sequence shown here is derived from an EMBL/GenBank/DDBJ whole genome shotgun (WGS) entry which is preliminary data.</text>
</comment>
<reference evidence="4" key="1">
    <citation type="journal article" date="2021" name="Nat. Commun.">
        <title>Genetic determinants of endophytism in the Arabidopsis root mycobiome.</title>
        <authorList>
            <person name="Mesny F."/>
            <person name="Miyauchi S."/>
            <person name="Thiergart T."/>
            <person name="Pickel B."/>
            <person name="Atanasova L."/>
            <person name="Karlsson M."/>
            <person name="Huettel B."/>
            <person name="Barry K.W."/>
            <person name="Haridas S."/>
            <person name="Chen C."/>
            <person name="Bauer D."/>
            <person name="Andreopoulos W."/>
            <person name="Pangilinan J."/>
            <person name="LaButti K."/>
            <person name="Riley R."/>
            <person name="Lipzen A."/>
            <person name="Clum A."/>
            <person name="Drula E."/>
            <person name="Henrissat B."/>
            <person name="Kohler A."/>
            <person name="Grigoriev I.V."/>
            <person name="Martin F.M."/>
            <person name="Hacquard S."/>
        </authorList>
    </citation>
    <scope>NUCLEOTIDE SEQUENCE</scope>
    <source>
        <strain evidence="4">MPI-CAGE-AT-0023</strain>
    </source>
</reference>
<dbReference type="SUPFAM" id="SSF56601">
    <property type="entry name" value="beta-lactamase/transpeptidase-like"/>
    <property type="match status" value="1"/>
</dbReference>
<dbReference type="EMBL" id="JAGMUX010000048">
    <property type="protein sequence ID" value="KAH7202869.1"/>
    <property type="molecule type" value="Genomic_DNA"/>
</dbReference>
<feature type="signal peptide" evidence="1">
    <location>
        <begin position="1"/>
        <end position="21"/>
    </location>
</feature>
<sequence>MHHLNILLSLGLAVLPQQAQAQQSPCPLLGAIFPPVQHPLKSNSFSNTIAHLNTIFKNLDKNGTLDEFNTTFYVQAFSASDTLFQHGYIPSSMKGFLTSGTLNENTIFRIGSVSKLLTVYNLLAEVGMKRMNDPVTKWVPELARAAKKNKGDPVRRVQWDEVTIGQLSGHLSGISRNFGLFDVSSLFESTHENPEKYGLPVLDNKEKLNCSISDPSLGPCSREEFFQGITAKTAFPITSTGNTPVYSNMAYQILAYALEGMTGKSFEKSIKSSLLDPLRMKRTTLEAPKNKKNAMIPENELLSWWNLTTGDASPYGGMFSTAADLTRLGQSILKSSILDPATTRSWLKPITHTADLYMSVGMPWEIRRMHLPLGRSGTRIVDLYTKNGALGLYTAILVLSPDHEIGYVALIAGPGRAGLLSYLPELLTETLLPAAENAARETAVARFTGTFKGPEEHLTVAMDDTLVVRNWTRGDVDVLAMQAAMQYPGLEVSVVLRLYPMGLEGNGRMSFRGVFEVNAVGDSEAQPDANATEESAGPFSGGCLSWGGVDSLTYGNIGIDDFEFEVDQNGKATGLTARVMRETLKKVS</sequence>
<dbReference type="AlphaFoldDB" id="A0A9P9FW92"/>
<dbReference type="InterPro" id="IPR001466">
    <property type="entry name" value="Beta-lactam-related"/>
</dbReference>
<protein>
    <submittedName>
        <fullName evidence="4">Beta-lactamase/transpeptidase-like protein</fullName>
    </submittedName>
</protein>
<feature type="chain" id="PRO_5040201341" evidence="1">
    <location>
        <begin position="22"/>
        <end position="588"/>
    </location>
</feature>
<name>A0A9P9FW92_FUSRE</name>
<dbReference type="PANTHER" id="PTHR22935:SF97">
    <property type="entry name" value="BETA-LACTAMASE-RELATED DOMAIN-CONTAINING PROTEIN"/>
    <property type="match status" value="1"/>
</dbReference>